<comment type="caution">
    <text evidence="1">The sequence shown here is derived from an EMBL/GenBank/DDBJ whole genome shotgun (WGS) entry which is preliminary data.</text>
</comment>
<dbReference type="Proteomes" id="UP000288725">
    <property type="component" value="Chromosome 2"/>
</dbReference>
<evidence type="ECO:0000313" key="1">
    <source>
        <dbReference type="EMBL" id="RXG49209.1"/>
    </source>
</evidence>
<accession>A0A444S746</accession>
<dbReference type="AlphaFoldDB" id="A0A444S746"/>
<organism evidence="1 2">
    <name type="scientific">Verticillium dahliae</name>
    <name type="common">Verticillium wilt</name>
    <dbReference type="NCBI Taxonomy" id="27337"/>
    <lineage>
        <taxon>Eukaryota</taxon>
        <taxon>Fungi</taxon>
        <taxon>Dikarya</taxon>
        <taxon>Ascomycota</taxon>
        <taxon>Pezizomycotina</taxon>
        <taxon>Sordariomycetes</taxon>
        <taxon>Hypocreomycetidae</taxon>
        <taxon>Glomerellales</taxon>
        <taxon>Plectosphaerellaceae</taxon>
        <taxon>Verticillium</taxon>
    </lineage>
</organism>
<dbReference type="EMBL" id="RSDZ01000017">
    <property type="protein sequence ID" value="RXG49209.1"/>
    <property type="molecule type" value="Genomic_DNA"/>
</dbReference>
<evidence type="ECO:0000313" key="2">
    <source>
        <dbReference type="Proteomes" id="UP000288725"/>
    </source>
</evidence>
<proteinExistence type="predicted"/>
<name>A0A444S746_VERDA</name>
<reference evidence="1 2" key="1">
    <citation type="submission" date="2018-12" db="EMBL/GenBank/DDBJ databases">
        <title>Genome of Verticillium dahliae isolate Getta Getta.</title>
        <authorList>
            <person name="Gardiner D.M."/>
        </authorList>
    </citation>
    <scope>NUCLEOTIDE SEQUENCE [LARGE SCALE GENOMIC DNA]</scope>
    <source>
        <strain evidence="1 2">Getta Getta</strain>
    </source>
</reference>
<protein>
    <submittedName>
        <fullName evidence="1">Uncharacterized protein</fullName>
    </submittedName>
</protein>
<sequence>MFRGTQLDILVTSPNHVMAWHDVWSRDYFHFVASRSKEEAGSRTYYYPSLYRPWPLCWPGERYLIRVYRARYDLLTTELPTMSWAAESTTTMIVKL</sequence>
<gene>
    <name evidence="1" type="ORF">VDGE_30413</name>
</gene>